<protein>
    <recommendedName>
        <fullName evidence="3">Glycosyl hydrolase family 8</fullName>
    </recommendedName>
</protein>
<gene>
    <name evidence="1" type="ORF">FD25_GL001948</name>
</gene>
<evidence type="ECO:0000313" key="1">
    <source>
        <dbReference type="EMBL" id="KRK96452.1"/>
    </source>
</evidence>
<dbReference type="Gene3D" id="1.50.10.10">
    <property type="match status" value="1"/>
</dbReference>
<reference evidence="1 2" key="1">
    <citation type="journal article" date="2015" name="Genome Announc.">
        <title>Expanding the biotechnology potential of lactobacilli through comparative genomics of 213 strains and associated genera.</title>
        <authorList>
            <person name="Sun Z."/>
            <person name="Harris H.M."/>
            <person name="McCann A."/>
            <person name="Guo C."/>
            <person name="Argimon S."/>
            <person name="Zhang W."/>
            <person name="Yang X."/>
            <person name="Jeffery I.B."/>
            <person name="Cooney J.C."/>
            <person name="Kagawa T.F."/>
            <person name="Liu W."/>
            <person name="Song Y."/>
            <person name="Salvetti E."/>
            <person name="Wrobel A."/>
            <person name="Rasinkangas P."/>
            <person name="Parkhill J."/>
            <person name="Rea M.C."/>
            <person name="O'Sullivan O."/>
            <person name="Ritari J."/>
            <person name="Douillard F.P."/>
            <person name="Paul Ross R."/>
            <person name="Yang R."/>
            <person name="Briner A.E."/>
            <person name="Felis G.E."/>
            <person name="de Vos W.M."/>
            <person name="Barrangou R."/>
            <person name="Klaenhammer T.R."/>
            <person name="Caufield P.W."/>
            <person name="Cui Y."/>
            <person name="Zhang H."/>
            <person name="O'Toole P.W."/>
        </authorList>
    </citation>
    <scope>NUCLEOTIDE SEQUENCE [LARGE SCALE GENOMIC DNA]</scope>
    <source>
        <strain evidence="1 2">DSM 19394</strain>
    </source>
</reference>
<organism evidence="1 2">
    <name type="scientific">Levilactobacillus acidifarinae DSM 19394 = JCM 15949</name>
    <dbReference type="NCBI Taxonomy" id="1423715"/>
    <lineage>
        <taxon>Bacteria</taxon>
        <taxon>Bacillati</taxon>
        <taxon>Bacillota</taxon>
        <taxon>Bacilli</taxon>
        <taxon>Lactobacillales</taxon>
        <taxon>Lactobacillaceae</taxon>
        <taxon>Levilactobacillus</taxon>
    </lineage>
</organism>
<dbReference type="AlphaFoldDB" id="A0A0R1LTB9"/>
<evidence type="ECO:0008006" key="3">
    <source>
        <dbReference type="Google" id="ProtNLM"/>
    </source>
</evidence>
<dbReference type="STRING" id="1423715.FD25_GL001948"/>
<comment type="caution">
    <text evidence="1">The sequence shown here is derived from an EMBL/GenBank/DDBJ whole genome shotgun (WGS) entry which is preliminary data.</text>
</comment>
<dbReference type="PROSITE" id="PS51257">
    <property type="entry name" value="PROKAR_LIPOPROTEIN"/>
    <property type="match status" value="1"/>
</dbReference>
<proteinExistence type="predicted"/>
<keyword evidence="2" id="KW-1185">Reference proteome</keyword>
<dbReference type="PATRIC" id="fig|1423715.3.peg.1997"/>
<accession>A0A0R1LTB9</accession>
<name>A0A0R1LTB9_9LACO</name>
<dbReference type="GO" id="GO:0005975">
    <property type="term" value="P:carbohydrate metabolic process"/>
    <property type="evidence" value="ECO:0007669"/>
    <property type="project" value="InterPro"/>
</dbReference>
<dbReference type="InterPro" id="IPR008928">
    <property type="entry name" value="6-hairpin_glycosidase_sf"/>
</dbReference>
<dbReference type="EMBL" id="AZDV01000003">
    <property type="protein sequence ID" value="KRK96452.1"/>
    <property type="molecule type" value="Genomic_DNA"/>
</dbReference>
<dbReference type="Proteomes" id="UP000051955">
    <property type="component" value="Unassembled WGS sequence"/>
</dbReference>
<dbReference type="SUPFAM" id="SSF48208">
    <property type="entry name" value="Six-hairpin glycosidases"/>
    <property type="match status" value="1"/>
</dbReference>
<dbReference type="InterPro" id="IPR012341">
    <property type="entry name" value="6hp_glycosidase-like_sf"/>
</dbReference>
<sequence length="378" mass="42115">MGKRIWLGLGGLLLLLMLGGCRSRSQTMAAPQQSPRVFLKTKAILHTAQDHQHQSSLAAFIANRLVTKEGLYTNYVDTDTRQAASATGHEMLSESAGMWLIYLARHHQFAAFRTFYRATVKTFGDHGQFSYRYDPRSQKRFAVNATLDDLRIIKALNLYDALSKTTHYRQAAANHFATLKAGALKDGKVYDYYNPQSRQTAKTSSLAYIDFKTLRFYEQGSASGRKAYQEQLKVVRGGYLGDVFPLYAASFNWPQLTYSDRSLNTSEALEVLLHLAEIGKLKTASHSWLQQQVKDKKLYNGYTTAGSVSDSGQSAANYALAAMVFATVNDRTNYRRAMALVWQDQVTSHVAIQGGIGNAQSGQSYSFNNLTALNAADY</sequence>
<evidence type="ECO:0000313" key="2">
    <source>
        <dbReference type="Proteomes" id="UP000051955"/>
    </source>
</evidence>
<dbReference type="RefSeq" id="WP_057800809.1">
    <property type="nucleotide sequence ID" value="NZ_AZDV01000003.1"/>
</dbReference>